<evidence type="ECO:0000256" key="6">
    <source>
        <dbReference type="ARBA" id="ARBA00022679"/>
    </source>
</evidence>
<keyword evidence="6 8" id="KW-0808">Transferase</keyword>
<comment type="function">
    <text evidence="8">Methylates the carboxyl group of the C-terminal leucine residue of protein phosphatase 2A catalytic subunits to form alpha-leucine ester residues.</text>
</comment>
<dbReference type="EC" id="2.1.1.233" evidence="3 8"/>
<evidence type="ECO:0000256" key="2">
    <source>
        <dbReference type="ARBA" id="ARBA00010703"/>
    </source>
</evidence>
<evidence type="ECO:0000313" key="12">
    <source>
        <dbReference type="Proteomes" id="UP001217754"/>
    </source>
</evidence>
<feature type="region of interest" description="Disordered" evidence="10">
    <location>
        <begin position="1"/>
        <end position="35"/>
    </location>
</feature>
<evidence type="ECO:0000256" key="10">
    <source>
        <dbReference type="SAM" id="MobiDB-lite"/>
    </source>
</evidence>
<keyword evidence="7 8" id="KW-0949">S-adenosyl-L-methionine</keyword>
<dbReference type="InterPro" id="IPR007213">
    <property type="entry name" value="Ppm1/Ppm2/Tcmp"/>
</dbReference>
<reference evidence="11" key="1">
    <citation type="submission" date="2023-03" db="EMBL/GenBank/DDBJ databases">
        <title>Mating type loci evolution in Malassezia.</title>
        <authorList>
            <person name="Coelho M.A."/>
        </authorList>
    </citation>
    <scope>NUCLEOTIDE SEQUENCE</scope>
    <source>
        <strain evidence="11">CBS 9431</strain>
    </source>
</reference>
<dbReference type="PANTHER" id="PTHR13600">
    <property type="entry name" value="LEUCINE CARBOXYL METHYLTRANSFERASE"/>
    <property type="match status" value="1"/>
</dbReference>
<dbReference type="SUPFAM" id="SSF53335">
    <property type="entry name" value="S-adenosyl-L-methionine-dependent methyltransferases"/>
    <property type="match status" value="1"/>
</dbReference>
<name>A0AAF0F4M7_9BASI</name>
<evidence type="ECO:0000256" key="3">
    <source>
        <dbReference type="ARBA" id="ARBA00012834"/>
    </source>
</evidence>
<evidence type="ECO:0000256" key="7">
    <source>
        <dbReference type="ARBA" id="ARBA00022691"/>
    </source>
</evidence>
<comment type="catalytic activity">
    <reaction evidence="1 8">
        <text>[phosphatase 2A protein]-C-terminal L-leucine + S-adenosyl-L-methionine = [phosphatase 2A protein]-C-terminal L-leucine methyl ester + S-adenosyl-L-homocysteine</text>
        <dbReference type="Rhea" id="RHEA:48544"/>
        <dbReference type="Rhea" id="RHEA-COMP:12134"/>
        <dbReference type="Rhea" id="RHEA-COMP:12135"/>
        <dbReference type="ChEBI" id="CHEBI:57856"/>
        <dbReference type="ChEBI" id="CHEBI:59789"/>
        <dbReference type="ChEBI" id="CHEBI:90516"/>
        <dbReference type="ChEBI" id="CHEBI:90517"/>
        <dbReference type="EC" id="2.1.1.233"/>
    </reaction>
</comment>
<dbReference type="GeneID" id="85226363"/>
<accession>A0AAF0F4M7</accession>
<dbReference type="EMBL" id="CP119961">
    <property type="protein sequence ID" value="WFD39731.1"/>
    <property type="molecule type" value="Genomic_DNA"/>
</dbReference>
<feature type="binding site" evidence="9">
    <location>
        <position position="122"/>
    </location>
    <ligand>
        <name>S-adenosyl-L-methionine</name>
        <dbReference type="ChEBI" id="CHEBI:59789"/>
    </ligand>
</feature>
<dbReference type="PIRSF" id="PIRSF016305">
    <property type="entry name" value="LCM_mtfrase"/>
    <property type="match status" value="1"/>
</dbReference>
<dbReference type="AlphaFoldDB" id="A0AAF0F4M7"/>
<feature type="binding site" evidence="9">
    <location>
        <position position="234"/>
    </location>
    <ligand>
        <name>S-adenosyl-L-methionine</name>
        <dbReference type="ChEBI" id="CHEBI:59789"/>
    </ligand>
</feature>
<gene>
    <name evidence="11" type="primary">PPM1</name>
    <name evidence="11" type="ORF">MJAP1_002712</name>
</gene>
<feature type="binding site" evidence="9">
    <location>
        <begin position="203"/>
        <end position="204"/>
    </location>
    <ligand>
        <name>S-adenosyl-L-methionine</name>
        <dbReference type="ChEBI" id="CHEBI:59789"/>
    </ligand>
</feature>
<dbReference type="GO" id="GO:0018423">
    <property type="term" value="F:protein C-terminal leucine carboxyl O-methyltransferase activity"/>
    <property type="evidence" value="ECO:0007669"/>
    <property type="project" value="UniProtKB-EC"/>
</dbReference>
<sequence>MDSRRTGQAPRLSLGTPYRRKESAPVGGPEQSGEAAVRATDTDALFSRISAVQAGYVAPDAYAALFVAGQDAPSRRPLLINIGTALRSGEVDARVHAFLLSASLQIPSDEKQVPGVQILSLGAGSDTRFWRLSESDVRTPSLTQKNLAARVQRYVEVDYAQITANKASAIRKHDELRAPLGTLKESENESEIHSATYALLAEDLHTLGGEAPTAGMDRLLAQLDPNVPTLLLWECVLAYMDPSAANRFLERLFSYFPHVAILCYDMCISGDHAEPDAPPDRFGRMMLQNLSARRLELPGARKYTTPASYADRFQRLLQAAHENGAIHSDAYSLRHVWLALDGAERHRLSRLEGLDEVEELEMLLGHYCMSWAERIL</sequence>
<proteinExistence type="inferred from homology"/>
<evidence type="ECO:0000256" key="5">
    <source>
        <dbReference type="ARBA" id="ARBA00022603"/>
    </source>
</evidence>
<keyword evidence="12" id="KW-1185">Reference proteome</keyword>
<dbReference type="InterPro" id="IPR016651">
    <property type="entry name" value="LCMT1"/>
</dbReference>
<evidence type="ECO:0000256" key="1">
    <source>
        <dbReference type="ARBA" id="ARBA00000724"/>
    </source>
</evidence>
<evidence type="ECO:0000256" key="4">
    <source>
        <dbReference type="ARBA" id="ARBA00017497"/>
    </source>
</evidence>
<evidence type="ECO:0000256" key="9">
    <source>
        <dbReference type="PIRSR" id="PIRSR016305-1"/>
    </source>
</evidence>
<comment type="similarity">
    <text evidence="2 8">Belongs to the methyltransferase superfamily. LCMT family.</text>
</comment>
<dbReference type="PANTHER" id="PTHR13600:SF21">
    <property type="entry name" value="LEUCINE CARBOXYL METHYLTRANSFERASE 1"/>
    <property type="match status" value="1"/>
</dbReference>
<dbReference type="RefSeq" id="XP_060122628.1">
    <property type="nucleotide sequence ID" value="XM_060266645.1"/>
</dbReference>
<organism evidence="11 12">
    <name type="scientific">Malassezia japonica</name>
    <dbReference type="NCBI Taxonomy" id="223818"/>
    <lineage>
        <taxon>Eukaryota</taxon>
        <taxon>Fungi</taxon>
        <taxon>Dikarya</taxon>
        <taxon>Basidiomycota</taxon>
        <taxon>Ustilaginomycotina</taxon>
        <taxon>Malasseziomycetes</taxon>
        <taxon>Malasseziales</taxon>
        <taxon>Malasseziaceae</taxon>
        <taxon>Malassezia</taxon>
    </lineage>
</organism>
<dbReference type="InterPro" id="IPR029063">
    <property type="entry name" value="SAM-dependent_MTases_sf"/>
</dbReference>
<feature type="binding site" evidence="9">
    <location>
        <position position="87"/>
    </location>
    <ligand>
        <name>S-adenosyl-L-methionine</name>
        <dbReference type="ChEBI" id="CHEBI:59789"/>
    </ligand>
</feature>
<dbReference type="Gene3D" id="3.40.50.150">
    <property type="entry name" value="Vaccinia Virus protein VP39"/>
    <property type="match status" value="1"/>
</dbReference>
<evidence type="ECO:0000313" key="11">
    <source>
        <dbReference type="EMBL" id="WFD39731.1"/>
    </source>
</evidence>
<dbReference type="Pfam" id="PF04072">
    <property type="entry name" value="LCM"/>
    <property type="match status" value="1"/>
</dbReference>
<evidence type="ECO:0000256" key="8">
    <source>
        <dbReference type="PIRNR" id="PIRNR016305"/>
    </source>
</evidence>
<dbReference type="GO" id="GO:0032259">
    <property type="term" value="P:methylation"/>
    <property type="evidence" value="ECO:0007669"/>
    <property type="project" value="UniProtKB-KW"/>
</dbReference>
<protein>
    <recommendedName>
        <fullName evidence="4 8">Leucine carboxyl methyltransferase 1</fullName>
        <ecNumber evidence="3 8">2.1.1.233</ecNumber>
    </recommendedName>
</protein>
<keyword evidence="5 8" id="KW-0489">Methyltransferase</keyword>
<dbReference type="Proteomes" id="UP001217754">
    <property type="component" value="Chromosome 4"/>
</dbReference>